<dbReference type="OrthoDB" id="23692at2"/>
<feature type="transmembrane region" description="Helical" evidence="1">
    <location>
        <begin position="6"/>
        <end position="26"/>
    </location>
</feature>
<keyword evidence="1" id="KW-0812">Transmembrane</keyword>
<dbReference type="InterPro" id="IPR052163">
    <property type="entry name" value="DGC-Regulatory_Protein"/>
</dbReference>
<dbReference type="PROSITE" id="PS50887">
    <property type="entry name" value="GGDEF"/>
    <property type="match status" value="1"/>
</dbReference>
<dbReference type="EMBL" id="NKYE01000007">
    <property type="protein sequence ID" value="OZM72658.1"/>
    <property type="molecule type" value="Genomic_DNA"/>
</dbReference>
<reference evidence="3 4" key="1">
    <citation type="submission" date="2017-07" db="EMBL/GenBank/DDBJ databases">
        <title>Amycolatopsis antarcticus sp. nov., isolated from the surface of an Antarcticus brown macroalga.</title>
        <authorList>
            <person name="Wang J."/>
            <person name="Leiva S."/>
            <person name="Huang J."/>
            <person name="Huang Y."/>
        </authorList>
    </citation>
    <scope>NUCLEOTIDE SEQUENCE [LARGE SCALE GENOMIC DNA]</scope>
    <source>
        <strain evidence="3 4">AU-G6</strain>
    </source>
</reference>
<dbReference type="CDD" id="cd01949">
    <property type="entry name" value="GGDEF"/>
    <property type="match status" value="1"/>
</dbReference>
<comment type="caution">
    <text evidence="3">The sequence shown here is derived from an EMBL/GenBank/DDBJ whole genome shotgun (WGS) entry which is preliminary data.</text>
</comment>
<dbReference type="InParanoid" id="A0A263D3J9"/>
<accession>A0A263D3J9</accession>
<name>A0A263D3J9_9PSEU</name>
<dbReference type="SUPFAM" id="SSF55073">
    <property type="entry name" value="Nucleotide cyclase"/>
    <property type="match status" value="1"/>
</dbReference>
<gene>
    <name evidence="3" type="ORF">CFN78_13565</name>
</gene>
<dbReference type="RefSeq" id="WP_094863135.1">
    <property type="nucleotide sequence ID" value="NZ_NKYE01000007.1"/>
</dbReference>
<dbReference type="Pfam" id="PF00990">
    <property type="entry name" value="GGDEF"/>
    <property type="match status" value="1"/>
</dbReference>
<dbReference type="Proteomes" id="UP000242444">
    <property type="component" value="Unassembled WGS sequence"/>
</dbReference>
<evidence type="ECO:0000256" key="1">
    <source>
        <dbReference type="SAM" id="Phobius"/>
    </source>
</evidence>
<dbReference type="Gene3D" id="3.30.70.270">
    <property type="match status" value="1"/>
</dbReference>
<evidence type="ECO:0000313" key="3">
    <source>
        <dbReference type="EMBL" id="OZM72658.1"/>
    </source>
</evidence>
<organism evidence="3 4">
    <name type="scientific">Amycolatopsis antarctica</name>
    <dbReference type="NCBI Taxonomy" id="1854586"/>
    <lineage>
        <taxon>Bacteria</taxon>
        <taxon>Bacillati</taxon>
        <taxon>Actinomycetota</taxon>
        <taxon>Actinomycetes</taxon>
        <taxon>Pseudonocardiales</taxon>
        <taxon>Pseudonocardiaceae</taxon>
        <taxon>Amycolatopsis</taxon>
    </lineage>
</organism>
<dbReference type="PANTHER" id="PTHR46663">
    <property type="entry name" value="DIGUANYLATE CYCLASE DGCT-RELATED"/>
    <property type="match status" value="1"/>
</dbReference>
<keyword evidence="1" id="KW-0472">Membrane</keyword>
<dbReference type="InterPro" id="IPR000160">
    <property type="entry name" value="GGDEF_dom"/>
</dbReference>
<protein>
    <submittedName>
        <fullName evidence="3">GGDEF domain-containing protein</fullName>
    </submittedName>
</protein>
<dbReference type="AlphaFoldDB" id="A0A263D3J9"/>
<proteinExistence type="predicted"/>
<dbReference type="SMART" id="SM00267">
    <property type="entry name" value="GGDEF"/>
    <property type="match status" value="1"/>
</dbReference>
<dbReference type="NCBIfam" id="TIGR00254">
    <property type="entry name" value="GGDEF"/>
    <property type="match status" value="1"/>
</dbReference>
<keyword evidence="1" id="KW-1133">Transmembrane helix</keyword>
<dbReference type="PANTHER" id="PTHR46663:SF2">
    <property type="entry name" value="GGDEF DOMAIN-CONTAINING PROTEIN"/>
    <property type="match status" value="1"/>
</dbReference>
<evidence type="ECO:0000313" key="4">
    <source>
        <dbReference type="Proteomes" id="UP000242444"/>
    </source>
</evidence>
<dbReference type="InterPro" id="IPR043128">
    <property type="entry name" value="Rev_trsase/Diguanyl_cyclase"/>
</dbReference>
<keyword evidence="4" id="KW-1185">Reference proteome</keyword>
<dbReference type="InterPro" id="IPR029787">
    <property type="entry name" value="Nucleotide_cyclase"/>
</dbReference>
<sequence>MSAELWITVVTAAGWLAASGTARYWWHRALFDELTGLPGRARLNTAARRAARRGARVGVLLLDVDRFKAINDTHGHRAGDALLTVIATRLNAATGRGEVAIRLHGDEFAVWLAATTPTAAARRAREVSAALARPVVVEGRELTVTASVGHATGRARDLAGLLHAADQSMYATKRDRTAIATLPGGPGQTRLRDARKDVA</sequence>
<evidence type="ECO:0000259" key="2">
    <source>
        <dbReference type="PROSITE" id="PS50887"/>
    </source>
</evidence>
<feature type="domain" description="GGDEF" evidence="2">
    <location>
        <begin position="55"/>
        <end position="182"/>
    </location>
</feature>